<sequence>MSSNHSPTTTSTRREPVGAVRAAALVIGPFLLLAGVVLMILPGFWTLSHLVFLAGSLAMLPTGVALHGLFVDRHPTWPSRTALVLTSAGALALAGQFVIDFVVVHLGGGDAEAVDRMFDTIQSAAPMDLTFYTVGPALLFTGLAIFGVLLILRPNPRRLPGWMLVAGASLMGVARVVESRPTEVVALSIIVVGLALTVRAGRGEPRPVTTDRIGLAVAPKRRRRMVLLGALGAIVLVAAGLTLVTVLPAVSTTHDQIRLPIEQQLLRLDVSSGDVVLRHGTGTEIIVDRTTRRGITEPTIRETSGADGIVIEADCSGQFNSGCEVSYDITIPDGFDLEIEIGAGSLTARDIEVGTVNLRIASGDVELAGVSGLSEAVVDVASGEVSLDFASVPDSVDATVSSGRIEIGLPDGSYDVTAEAGAGDERIDVDVDPDSDSAIRARTGQGDIEIVGNGRR</sequence>
<keyword evidence="1" id="KW-0812">Transmembrane</keyword>
<reference evidence="3" key="1">
    <citation type="submission" date="2024-06" db="EMBL/GenBank/DDBJ databases">
        <title>Draft genome sequence of Microbacterium sp. strain A8/3-1, isolated from Oxytropis tragacanthoides Fisch. ex DC. Root nodules in the Altai region of Russia.</title>
        <authorList>
            <person name="Sazanova A."/>
            <person name="Guro P."/>
            <person name="Kuznetsova I."/>
            <person name="Belimov A."/>
            <person name="Safronova V."/>
        </authorList>
    </citation>
    <scope>NUCLEOTIDE SEQUENCE</scope>
    <source>
        <strain evidence="3">A8/3-1</strain>
    </source>
</reference>
<dbReference type="Pfam" id="PF13349">
    <property type="entry name" value="DUF4097"/>
    <property type="match status" value="1"/>
</dbReference>
<dbReference type="InterPro" id="IPR025164">
    <property type="entry name" value="Toastrack_DUF4097"/>
</dbReference>
<evidence type="ECO:0000259" key="2">
    <source>
        <dbReference type="Pfam" id="PF13349"/>
    </source>
</evidence>
<feature type="transmembrane region" description="Helical" evidence="1">
    <location>
        <begin position="47"/>
        <end position="70"/>
    </location>
</feature>
<name>A0AAU7VV24_9MICO</name>
<evidence type="ECO:0000313" key="3">
    <source>
        <dbReference type="EMBL" id="XBX77369.1"/>
    </source>
</evidence>
<dbReference type="EMBL" id="CP158357">
    <property type="protein sequence ID" value="XBX77369.1"/>
    <property type="molecule type" value="Genomic_DNA"/>
</dbReference>
<gene>
    <name evidence="3" type="ORF">ABS642_15835</name>
</gene>
<protein>
    <submittedName>
        <fullName evidence="3">DUF4097 family beta strand repeat-containing protein</fullName>
    </submittedName>
</protein>
<feature type="transmembrane region" description="Helical" evidence="1">
    <location>
        <begin position="226"/>
        <end position="250"/>
    </location>
</feature>
<feature type="transmembrane region" description="Helical" evidence="1">
    <location>
        <begin position="129"/>
        <end position="152"/>
    </location>
</feature>
<accession>A0AAU7VV24</accession>
<feature type="transmembrane region" description="Helical" evidence="1">
    <location>
        <begin position="20"/>
        <end position="41"/>
    </location>
</feature>
<dbReference type="RefSeq" id="WP_350350860.1">
    <property type="nucleotide sequence ID" value="NZ_CP158357.1"/>
</dbReference>
<dbReference type="AlphaFoldDB" id="A0AAU7VV24"/>
<keyword evidence="1" id="KW-0472">Membrane</keyword>
<evidence type="ECO:0000256" key="1">
    <source>
        <dbReference type="SAM" id="Phobius"/>
    </source>
</evidence>
<feature type="transmembrane region" description="Helical" evidence="1">
    <location>
        <begin position="82"/>
        <end position="109"/>
    </location>
</feature>
<keyword evidence="1" id="KW-1133">Transmembrane helix</keyword>
<proteinExistence type="predicted"/>
<organism evidence="3">
    <name type="scientific">Microbacterium sp. A8/3-1</name>
    <dbReference type="NCBI Taxonomy" id="3160749"/>
    <lineage>
        <taxon>Bacteria</taxon>
        <taxon>Bacillati</taxon>
        <taxon>Actinomycetota</taxon>
        <taxon>Actinomycetes</taxon>
        <taxon>Micrococcales</taxon>
        <taxon>Microbacteriaceae</taxon>
        <taxon>Microbacterium</taxon>
    </lineage>
</organism>
<feature type="domain" description="DUF4097" evidence="2">
    <location>
        <begin position="326"/>
        <end position="438"/>
    </location>
</feature>